<dbReference type="InterPro" id="IPR023562">
    <property type="entry name" value="ClpP/TepA"/>
</dbReference>
<keyword evidence="6" id="KW-1185">Reference proteome</keyword>
<sequence length="410" mass="45763">MAELLFFALWILLHICHMRLPEYYNFQWLRMGPEPTDERVPLSITVEAKSKVAVIAITGYISEYSKNNSGQVIKDIADAKDKGIKEAEIYINSQGGSVFEANEILNLIDDNFDKITVKVGALAASAATIFPAKYPTTVKANSQIMIHKPMMGVGGNEDEIEARLKLLKNLTSQYRKMYAKKMGITEKALEALWKTDFWMTADEAKKRGFVDTVEGSDEKIDANTRLQLVACGAPNIPNPNSGKQQISNKNKIPRMELSVLAVQLGLPSTATQEQVDAKIKELNEKAAKVEALQNAADNKEKAEKAEKIKAILDKAETEKKIDATMRSNYEAIGENNLEQLEAILENAKPIEAVSGQLNKKNDGGATASGKDRSGWTYKDYQEKDPEALIEMNEKEPEKFEALYKEFYKED</sequence>
<keyword evidence="3" id="KW-0175">Coiled coil</keyword>
<feature type="coiled-coil region" evidence="3">
    <location>
        <begin position="272"/>
        <end position="318"/>
    </location>
</feature>
<evidence type="ECO:0000313" key="5">
    <source>
        <dbReference type="EMBL" id="KQC30183.1"/>
    </source>
</evidence>
<dbReference type="GO" id="GO:0004252">
    <property type="term" value="F:serine-type endopeptidase activity"/>
    <property type="evidence" value="ECO:0007669"/>
    <property type="project" value="InterPro"/>
</dbReference>
<dbReference type="SUPFAM" id="SSF52096">
    <property type="entry name" value="ClpP/crotonase"/>
    <property type="match status" value="1"/>
</dbReference>
<comment type="similarity">
    <text evidence="1 2">Belongs to the peptidase S14 family.</text>
</comment>
<evidence type="ECO:0000256" key="2">
    <source>
        <dbReference type="RuleBase" id="RU003567"/>
    </source>
</evidence>
<dbReference type="Pfam" id="PF00574">
    <property type="entry name" value="CLP_protease"/>
    <property type="match status" value="1"/>
</dbReference>
<dbReference type="PRINTS" id="PR00127">
    <property type="entry name" value="CLPPROTEASEP"/>
</dbReference>
<evidence type="ECO:0000256" key="3">
    <source>
        <dbReference type="SAM" id="Coils"/>
    </source>
</evidence>
<evidence type="ECO:0000256" key="4">
    <source>
        <dbReference type="SAM" id="MobiDB-lite"/>
    </source>
</evidence>
<dbReference type="AlphaFoldDB" id="A0A0Q1H941"/>
<dbReference type="GO" id="GO:0006515">
    <property type="term" value="P:protein quality control for misfolded or incompletely synthesized proteins"/>
    <property type="evidence" value="ECO:0007669"/>
    <property type="project" value="TreeGrafter"/>
</dbReference>
<dbReference type="PANTHER" id="PTHR10381:SF11">
    <property type="entry name" value="ATP-DEPENDENT CLP PROTEASE PROTEOLYTIC SUBUNIT, MITOCHONDRIAL"/>
    <property type="match status" value="1"/>
</dbReference>
<dbReference type="EMBL" id="LCTZ01000002">
    <property type="protein sequence ID" value="KQC30183.1"/>
    <property type="molecule type" value="Genomic_DNA"/>
</dbReference>
<dbReference type="Proteomes" id="UP000050827">
    <property type="component" value="Unassembled WGS sequence"/>
</dbReference>
<comment type="caution">
    <text evidence="5">The sequence shown here is derived from an EMBL/GenBank/DDBJ whole genome shotgun (WGS) entry which is preliminary data.</text>
</comment>
<evidence type="ECO:0000313" key="6">
    <source>
        <dbReference type="Proteomes" id="UP000050827"/>
    </source>
</evidence>
<dbReference type="GO" id="GO:0051117">
    <property type="term" value="F:ATPase binding"/>
    <property type="evidence" value="ECO:0007669"/>
    <property type="project" value="TreeGrafter"/>
</dbReference>
<dbReference type="InterPro" id="IPR029045">
    <property type="entry name" value="ClpP/crotonase-like_dom_sf"/>
</dbReference>
<proteinExistence type="inferred from homology"/>
<dbReference type="CDD" id="cd07016">
    <property type="entry name" value="S14_ClpP_1"/>
    <property type="match status" value="1"/>
</dbReference>
<protein>
    <recommendedName>
        <fullName evidence="2">ATP-dependent Clp protease proteolytic subunit</fullName>
    </recommendedName>
</protein>
<organism evidence="5 6">
    <name type="scientific">Flagellimonas eckloniae</name>
    <dbReference type="NCBI Taxonomy" id="346185"/>
    <lineage>
        <taxon>Bacteria</taxon>
        <taxon>Pseudomonadati</taxon>
        <taxon>Bacteroidota</taxon>
        <taxon>Flavobacteriia</taxon>
        <taxon>Flavobacteriales</taxon>
        <taxon>Flavobacteriaceae</taxon>
        <taxon>Flagellimonas</taxon>
    </lineage>
</organism>
<dbReference type="STRING" id="346185.AAY42_10070"/>
<gene>
    <name evidence="5" type="ORF">AAY42_10070</name>
</gene>
<dbReference type="GO" id="GO:0004176">
    <property type="term" value="F:ATP-dependent peptidase activity"/>
    <property type="evidence" value="ECO:0007669"/>
    <property type="project" value="InterPro"/>
</dbReference>
<accession>A0A0Q1H941</accession>
<dbReference type="GO" id="GO:0009368">
    <property type="term" value="C:endopeptidase Clp complex"/>
    <property type="evidence" value="ECO:0007669"/>
    <property type="project" value="TreeGrafter"/>
</dbReference>
<reference evidence="5 6" key="1">
    <citation type="submission" date="2015-04" db="EMBL/GenBank/DDBJ databases">
        <title>Complete genome of flavobacterium.</title>
        <authorList>
            <person name="Kwon Y.M."/>
            <person name="Kim S.-J."/>
        </authorList>
    </citation>
    <scope>NUCLEOTIDE SEQUENCE [LARGE SCALE GENOMIC DNA]</scope>
    <source>
        <strain evidence="5 6">DK169</strain>
    </source>
</reference>
<feature type="region of interest" description="Disordered" evidence="4">
    <location>
        <begin position="356"/>
        <end position="377"/>
    </location>
</feature>
<evidence type="ECO:0000256" key="1">
    <source>
        <dbReference type="ARBA" id="ARBA00007039"/>
    </source>
</evidence>
<dbReference type="PANTHER" id="PTHR10381">
    <property type="entry name" value="ATP-DEPENDENT CLP PROTEASE PROTEOLYTIC SUBUNIT"/>
    <property type="match status" value="1"/>
</dbReference>
<dbReference type="Gene3D" id="3.90.226.10">
    <property type="entry name" value="2-enoyl-CoA Hydratase, Chain A, domain 1"/>
    <property type="match status" value="1"/>
</dbReference>
<dbReference type="OrthoDB" id="1408931at2"/>
<name>A0A0Q1H941_9FLAO</name>
<dbReference type="InterPro" id="IPR001907">
    <property type="entry name" value="ClpP"/>
</dbReference>